<dbReference type="FunFam" id="3.40.50.300:FF:000213">
    <property type="entry name" value="ATP-dependent protease ATPase subunit HslU"/>
    <property type="match status" value="1"/>
</dbReference>
<evidence type="ECO:0000313" key="10">
    <source>
        <dbReference type="Proteomes" id="UP000041254"/>
    </source>
</evidence>
<dbReference type="SMART" id="SM00382">
    <property type="entry name" value="AAA"/>
    <property type="match status" value="1"/>
</dbReference>
<dbReference type="GO" id="GO:0005524">
    <property type="term" value="F:ATP binding"/>
    <property type="evidence" value="ECO:0007669"/>
    <property type="project" value="UniProtKB-KW"/>
</dbReference>
<dbReference type="PANTHER" id="PTHR48102:SF3">
    <property type="entry name" value="ATP-DEPENDENT PROTEASE ATPASE SUBUNIT HSLU"/>
    <property type="match status" value="1"/>
</dbReference>
<keyword evidence="2" id="KW-0963">Cytoplasm</keyword>
<dbReference type="GO" id="GO:0009376">
    <property type="term" value="C:HslUV protease complex"/>
    <property type="evidence" value="ECO:0007669"/>
    <property type="project" value="InterPro"/>
</dbReference>
<evidence type="ECO:0000313" key="9">
    <source>
        <dbReference type="EMBL" id="CEM13234.1"/>
    </source>
</evidence>
<dbReference type="OMA" id="YGMIKTD"/>
<dbReference type="SUPFAM" id="SSF52540">
    <property type="entry name" value="P-loop containing nucleoside triphosphate hydrolases"/>
    <property type="match status" value="1"/>
</dbReference>
<feature type="compositionally biased region" description="Basic and acidic residues" evidence="6">
    <location>
        <begin position="141"/>
        <end position="159"/>
    </location>
</feature>
<dbReference type="GO" id="GO:0016887">
    <property type="term" value="F:ATP hydrolysis activity"/>
    <property type="evidence" value="ECO:0007669"/>
    <property type="project" value="InterPro"/>
</dbReference>
<proteinExistence type="inferred from homology"/>
<feature type="compositionally biased region" description="Low complexity" evidence="6">
    <location>
        <begin position="100"/>
        <end position="113"/>
    </location>
</feature>
<keyword evidence="4" id="KW-0067">ATP-binding</keyword>
<feature type="region of interest" description="Disordered" evidence="6">
    <location>
        <begin position="1"/>
        <end position="29"/>
    </location>
</feature>
<evidence type="ECO:0000256" key="1">
    <source>
        <dbReference type="ARBA" id="ARBA00009771"/>
    </source>
</evidence>
<gene>
    <name evidence="9" type="ORF">Vbra_9237</name>
</gene>
<organism evidence="9 10">
    <name type="scientific">Vitrella brassicaformis (strain CCMP3155)</name>
    <dbReference type="NCBI Taxonomy" id="1169540"/>
    <lineage>
        <taxon>Eukaryota</taxon>
        <taxon>Sar</taxon>
        <taxon>Alveolata</taxon>
        <taxon>Colpodellida</taxon>
        <taxon>Vitrellaceae</taxon>
        <taxon>Vitrella</taxon>
    </lineage>
</organism>
<dbReference type="InterPro" id="IPR027417">
    <property type="entry name" value="P-loop_NTPase"/>
</dbReference>
<dbReference type="Pfam" id="PF00004">
    <property type="entry name" value="AAA"/>
    <property type="match status" value="1"/>
</dbReference>
<dbReference type="InterPro" id="IPR050052">
    <property type="entry name" value="ATP-dep_Clp_protease_ClpX"/>
</dbReference>
<dbReference type="NCBIfam" id="NF003544">
    <property type="entry name" value="PRK05201.1"/>
    <property type="match status" value="1"/>
</dbReference>
<evidence type="ECO:0000256" key="2">
    <source>
        <dbReference type="ARBA" id="ARBA00022490"/>
    </source>
</evidence>
<sequence length="616" mass="67845">MRHQSILRTASAGRRRFAAPPPPSLLSDRLPFTTHIRHLSHCSRQRHPASLQPATLFVIDRDAYRSAVRHFSSESKDEAKADADKATEQPDTTPGKESGGDAAAASDTQSASSEPPITPLNAVSGENGVEPAKEAATAAADGDKDVVEKARGRVSERKGMKPSEMVQYLDQYIIGQKDAKRAVANALRNRWRRQQLKDSEMKDDIMPKNILMIGPTGCGKTEIARRLSKLVDAPFIKVEATKFTEVGFHGRDVDQILRDLVELAIKRQRQRLEEELKPQAEEAAEKKILEALLGKIGNSDRQSWLDHLRNGHLDDQMIQVEVPISPPNSFPMGGSGSGMPQAVGFGVDVSDIIQDYITQRQGNIKAIKVVTPTGGGSSKKPTEKKQMAIKEAKTKLVQIELDKMINQDMVLQKAIEAVEQEGIVFIDEIDKICTKSGGYRGPDASSEGVQRDLLPLIEGSSIPTRYGSVKTDYILFIASGAFHSVKPSDMLAELQGRLPVRVELKPLTEEDFVKILKESRNNLIDQNKALLETEGVEVVFDETAVQEIAKVAAEVNTSVENIGARRLHTIIEKIMEEFSYNAPEMESGKKVSITADVVRTAVGELLKKTDLHKFIL</sequence>
<dbReference type="OrthoDB" id="1721884at2759"/>
<feature type="compositionally biased region" description="Basic and acidic residues" evidence="6">
    <location>
        <begin position="71"/>
        <end position="88"/>
    </location>
</feature>
<feature type="domain" description="AAA+ ATPase" evidence="7">
    <location>
        <begin position="206"/>
        <end position="508"/>
    </location>
</feature>
<keyword evidence="3" id="KW-0547">Nucleotide-binding</keyword>
<comment type="similarity">
    <text evidence="1">Belongs to the ClpX chaperone family. HslU subfamily.</text>
</comment>
<dbReference type="Gene3D" id="1.10.8.10">
    <property type="entry name" value="DNA helicase RuvA subunit, C-terminal domain"/>
    <property type="match status" value="2"/>
</dbReference>
<feature type="region of interest" description="Disordered" evidence="6">
    <location>
        <begin position="70"/>
        <end position="159"/>
    </location>
</feature>
<evidence type="ECO:0008006" key="11">
    <source>
        <dbReference type="Google" id="ProtNLM"/>
    </source>
</evidence>
<dbReference type="InterPro" id="IPR019489">
    <property type="entry name" value="Clp_ATPase_C"/>
</dbReference>
<dbReference type="PhylomeDB" id="A0A0G4FIC5"/>
<dbReference type="Proteomes" id="UP000041254">
    <property type="component" value="Unassembled WGS sequence"/>
</dbReference>
<evidence type="ECO:0000256" key="4">
    <source>
        <dbReference type="ARBA" id="ARBA00022840"/>
    </source>
</evidence>
<dbReference type="Gene3D" id="3.40.50.300">
    <property type="entry name" value="P-loop containing nucleotide triphosphate hydrolases"/>
    <property type="match status" value="2"/>
</dbReference>
<feature type="domain" description="Clp ATPase C-terminal" evidence="8">
    <location>
        <begin position="507"/>
        <end position="607"/>
    </location>
</feature>
<dbReference type="GO" id="GO:0008233">
    <property type="term" value="F:peptidase activity"/>
    <property type="evidence" value="ECO:0007669"/>
    <property type="project" value="InterPro"/>
</dbReference>
<dbReference type="InterPro" id="IPR003593">
    <property type="entry name" value="AAA+_ATPase"/>
</dbReference>
<dbReference type="NCBIfam" id="TIGR00390">
    <property type="entry name" value="hslU"/>
    <property type="match status" value="1"/>
</dbReference>
<evidence type="ECO:0000256" key="5">
    <source>
        <dbReference type="ARBA" id="ARBA00023186"/>
    </source>
</evidence>
<dbReference type="InterPro" id="IPR004491">
    <property type="entry name" value="HslU"/>
</dbReference>
<dbReference type="Gene3D" id="1.10.8.60">
    <property type="match status" value="1"/>
</dbReference>
<evidence type="ECO:0000256" key="6">
    <source>
        <dbReference type="SAM" id="MobiDB-lite"/>
    </source>
</evidence>
<dbReference type="InParanoid" id="A0A0G4FIC5"/>
<keyword evidence="5" id="KW-0143">Chaperone</keyword>
<dbReference type="GO" id="GO:0051603">
    <property type="term" value="P:proteolysis involved in protein catabolic process"/>
    <property type="evidence" value="ECO:0007669"/>
    <property type="project" value="TreeGrafter"/>
</dbReference>
<protein>
    <recommendedName>
        <fullName evidence="11">AAA+ ATPase domain-containing protein</fullName>
    </recommendedName>
</protein>
<accession>A0A0G4FIC5</accession>
<dbReference type="VEuPathDB" id="CryptoDB:Vbra_9237"/>
<dbReference type="PANTHER" id="PTHR48102">
    <property type="entry name" value="ATP-DEPENDENT CLP PROTEASE ATP-BINDING SUBUNIT CLPX-LIKE, MITOCHONDRIAL-RELATED"/>
    <property type="match status" value="1"/>
</dbReference>
<dbReference type="STRING" id="1169540.A0A0G4FIC5"/>
<dbReference type="SMART" id="SM01086">
    <property type="entry name" value="ClpB_D2-small"/>
    <property type="match status" value="1"/>
</dbReference>
<dbReference type="EMBL" id="CDMY01000446">
    <property type="protein sequence ID" value="CEM13234.1"/>
    <property type="molecule type" value="Genomic_DNA"/>
</dbReference>
<name>A0A0G4FIC5_VITBC</name>
<keyword evidence="10" id="KW-1185">Reference proteome</keyword>
<evidence type="ECO:0000259" key="8">
    <source>
        <dbReference type="SMART" id="SM01086"/>
    </source>
</evidence>
<evidence type="ECO:0000256" key="3">
    <source>
        <dbReference type="ARBA" id="ARBA00022741"/>
    </source>
</evidence>
<evidence type="ECO:0000259" key="7">
    <source>
        <dbReference type="SMART" id="SM00382"/>
    </source>
</evidence>
<dbReference type="Pfam" id="PF07724">
    <property type="entry name" value="AAA_2"/>
    <property type="match status" value="1"/>
</dbReference>
<dbReference type="InterPro" id="IPR003959">
    <property type="entry name" value="ATPase_AAA_core"/>
</dbReference>
<dbReference type="AlphaFoldDB" id="A0A0G4FIC5"/>
<reference evidence="9 10" key="1">
    <citation type="submission" date="2014-11" db="EMBL/GenBank/DDBJ databases">
        <authorList>
            <person name="Zhu J."/>
            <person name="Qi W."/>
            <person name="Song R."/>
        </authorList>
    </citation>
    <scope>NUCLEOTIDE SEQUENCE [LARGE SCALE GENOMIC DNA]</scope>
</reference>